<comment type="caution">
    <text evidence="4">The sequence shown here is derived from an EMBL/GenBank/DDBJ whole genome shotgun (WGS) entry which is preliminary data.</text>
</comment>
<dbReference type="EMBL" id="JABMCG010000126">
    <property type="protein sequence ID" value="NUU29861.1"/>
    <property type="molecule type" value="Genomic_DNA"/>
</dbReference>
<dbReference type="InterPro" id="IPR041498">
    <property type="entry name" value="Big_6"/>
</dbReference>
<feature type="transmembrane region" description="Helical" evidence="2">
    <location>
        <begin position="27"/>
        <end position="48"/>
    </location>
</feature>
<feature type="transmembrane region" description="Helical" evidence="2">
    <location>
        <begin position="575"/>
        <end position="598"/>
    </location>
</feature>
<keyword evidence="2" id="KW-0812">Transmembrane</keyword>
<protein>
    <recommendedName>
        <fullName evidence="3">Bacterial Ig domain-containing protein</fullName>
    </recommendedName>
</protein>
<feature type="compositionally biased region" description="Low complexity" evidence="1">
    <location>
        <begin position="413"/>
        <end position="465"/>
    </location>
</feature>
<evidence type="ECO:0000259" key="3">
    <source>
        <dbReference type="Pfam" id="PF17936"/>
    </source>
</evidence>
<feature type="compositionally biased region" description="Low complexity" evidence="1">
    <location>
        <begin position="56"/>
        <end position="122"/>
    </location>
</feature>
<sequence length="825" mass="80236">MNTLGDNVDETAVGGDGRVRRPRTRRLVGTVAALSAAATLALSGALVLGTPAEATAATTSTTATTTSTSSTATTDGATPDAATPAATTTTTETDGTADTTAAAAGTPAQRTATPAPTGTPAPLLGSLPPDAGGSGSPTPTPTDRPAVRPTIADPGDVTTATVRLHGTGTPGHTVRITGPGGTGCTATVGSDGSWACMATVRSGPQQVFSVTDRDDTALGSSSAPASDVVVPPSVTTAGPTAGPLSGTGLPGATVTVGVVGARGEAVATVRADGTWTVALGSVAAQDGRLTVTASQTASTAGGYRSDLRSAASTPRTVTLDRTPPSAPRIETPRSGSTIDAAGTTIAGSGEPGATVTAYVDRAPVCRTRVGDDGRWRCSTEGSVLSGGTHAVTALQQDAAGNVSPSSPAIRVRASGSTTSPSTAPGTPSSTASDASPTGPLGRTAGATPGTTPTAGGVGAPSSASSGPGGTTGGSGTAGDPGSRGVPDWSGPAGDWAAATTYDRGVPSLAASFSWSTVLVATAVAAGFLVLVTTPLALVGAAARGRLRTAWLRNPFAGVLGRNRTRAERRLGDDVLPTWAAVALGVGIVTVATLLGVGVGLEARYVRLAVAVLAGSAVLTSAVVVATHWAAGRDRGTVGFRVSPWLVLAALVACALTRTTDVSPALVVGAVLVPVGRPGADTGALRLGSGLAASVRSATARTGALLVVTAVGWVLHSVTPDTGFWAALGSEFATTLCVGGIGALVVSLVPVAGSAGATLLDAARGRYVGFAVASLALAAAVYVGSAIRPTGTGVVTAVATAAVAILVVGWWWQRRPGAAVGGDTAR</sequence>
<proteinExistence type="predicted"/>
<dbReference type="RefSeq" id="WP_175326952.1">
    <property type="nucleotide sequence ID" value="NZ_JABMCG010000126.1"/>
</dbReference>
<feature type="transmembrane region" description="Helical" evidence="2">
    <location>
        <begin position="792"/>
        <end position="811"/>
    </location>
</feature>
<keyword evidence="2" id="KW-0472">Membrane</keyword>
<feature type="transmembrane region" description="Helical" evidence="2">
    <location>
        <begin position="731"/>
        <end position="759"/>
    </location>
</feature>
<feature type="region of interest" description="Disordered" evidence="1">
    <location>
        <begin position="397"/>
        <end position="491"/>
    </location>
</feature>
<dbReference type="Proteomes" id="UP000539146">
    <property type="component" value="Unassembled WGS sequence"/>
</dbReference>
<evidence type="ECO:0000313" key="4">
    <source>
        <dbReference type="EMBL" id="NUU29861.1"/>
    </source>
</evidence>
<organism evidence="4 5">
    <name type="scientific">Curtobacterium citreum</name>
    <dbReference type="NCBI Taxonomy" id="2036"/>
    <lineage>
        <taxon>Bacteria</taxon>
        <taxon>Bacillati</taxon>
        <taxon>Actinomycetota</taxon>
        <taxon>Actinomycetes</taxon>
        <taxon>Micrococcales</taxon>
        <taxon>Microbacteriaceae</taxon>
        <taxon>Curtobacterium</taxon>
    </lineage>
</organism>
<reference evidence="4 5" key="1">
    <citation type="submission" date="2020-05" db="EMBL/GenBank/DDBJ databases">
        <title>Genome Sequencing of Type Strains.</title>
        <authorList>
            <person name="Lemaire J.F."/>
            <person name="Inderbitzin P."/>
            <person name="Gregorio O.A."/>
            <person name="Collins S.B."/>
            <person name="Wespe N."/>
            <person name="Knight-Connoni V."/>
        </authorList>
    </citation>
    <scope>NUCLEOTIDE SEQUENCE [LARGE SCALE GENOMIC DNA]</scope>
    <source>
        <strain evidence="4 5">DSM 20512</strain>
    </source>
</reference>
<evidence type="ECO:0000256" key="2">
    <source>
        <dbReference type="SAM" id="Phobius"/>
    </source>
</evidence>
<dbReference type="AlphaFoldDB" id="A0A850DY77"/>
<evidence type="ECO:0000313" key="5">
    <source>
        <dbReference type="Proteomes" id="UP000539146"/>
    </source>
</evidence>
<accession>A0A850DY77</accession>
<dbReference type="GO" id="GO:0005975">
    <property type="term" value="P:carbohydrate metabolic process"/>
    <property type="evidence" value="ECO:0007669"/>
    <property type="project" value="UniProtKB-ARBA"/>
</dbReference>
<name>A0A850DY77_9MICO</name>
<evidence type="ECO:0000256" key="1">
    <source>
        <dbReference type="SAM" id="MobiDB-lite"/>
    </source>
</evidence>
<feature type="region of interest" description="Disordered" evidence="1">
    <location>
        <begin position="302"/>
        <end position="352"/>
    </location>
</feature>
<feature type="region of interest" description="Disordered" evidence="1">
    <location>
        <begin position="1"/>
        <end position="21"/>
    </location>
</feature>
<dbReference type="Gene3D" id="2.60.40.10">
    <property type="entry name" value="Immunoglobulins"/>
    <property type="match status" value="3"/>
</dbReference>
<keyword evidence="2" id="KW-1133">Transmembrane helix</keyword>
<feature type="transmembrane region" description="Helical" evidence="2">
    <location>
        <begin position="637"/>
        <end position="657"/>
    </location>
</feature>
<gene>
    <name evidence="4" type="ORF">HP467_17355</name>
</gene>
<feature type="transmembrane region" description="Helical" evidence="2">
    <location>
        <begin position="517"/>
        <end position="542"/>
    </location>
</feature>
<feature type="transmembrane region" description="Helical" evidence="2">
    <location>
        <begin position="604"/>
        <end position="625"/>
    </location>
</feature>
<dbReference type="Pfam" id="PF17936">
    <property type="entry name" value="Big_6"/>
    <property type="match status" value="1"/>
</dbReference>
<feature type="region of interest" description="Disordered" evidence="1">
    <location>
        <begin position="56"/>
        <end position="178"/>
    </location>
</feature>
<dbReference type="InterPro" id="IPR013783">
    <property type="entry name" value="Ig-like_fold"/>
</dbReference>
<feature type="compositionally biased region" description="Gly residues" evidence="1">
    <location>
        <begin position="466"/>
        <end position="478"/>
    </location>
</feature>
<feature type="transmembrane region" description="Helical" evidence="2">
    <location>
        <begin position="766"/>
        <end position="786"/>
    </location>
</feature>
<feature type="domain" description="Bacterial Ig" evidence="3">
    <location>
        <begin position="336"/>
        <end position="405"/>
    </location>
</feature>